<evidence type="ECO:0000313" key="1">
    <source>
        <dbReference type="EMBL" id="KAF2123766.1"/>
    </source>
</evidence>
<evidence type="ECO:0000313" key="2">
    <source>
        <dbReference type="Proteomes" id="UP000799771"/>
    </source>
</evidence>
<accession>A0A6A5ZWU3</accession>
<proteinExistence type="predicted"/>
<sequence length="384" mass="43990">MPPLPPSVRRLLQSIWWCTRCLLLVLIFLFLQGTFIQWKMPHNTDPFNTYNSTLSHNFFLLAAEDGNTLHMLSDVTTSLDSTLQQRMKNHLNLTSNLLPDNWSPLLLFEMQKFNFWQHDLEEALNETIAQMETHTTRVHAINAAVQYGTIDLARTMDALPWWEIRLMNVLWWTGAYADKVLQTDTCRVLHTATHGIASLTGSLRFRNLITTSTPTTIRASLVNVYIQADVMQQAARSLYTSPGGDLAWRAEMEHRFGADDEFLTRRKSIAEDGSTLQRNILNKLLLETSEIKSQVMKTYRQMGAWQRKLDGAGRGMEDLLEGRECSGLAPRVQRKKKGKVEKKKVGRGSWWTWARNEVLGVQSMWAVSPVTVVALVENLWVELM</sequence>
<keyword evidence="2" id="KW-1185">Reference proteome</keyword>
<gene>
    <name evidence="1" type="ORF">P153DRAFT_391183</name>
</gene>
<dbReference type="Proteomes" id="UP000799771">
    <property type="component" value="Unassembled WGS sequence"/>
</dbReference>
<dbReference type="GeneID" id="54411450"/>
<organism evidence="1 2">
    <name type="scientific">Dothidotthia symphoricarpi CBS 119687</name>
    <dbReference type="NCBI Taxonomy" id="1392245"/>
    <lineage>
        <taxon>Eukaryota</taxon>
        <taxon>Fungi</taxon>
        <taxon>Dikarya</taxon>
        <taxon>Ascomycota</taxon>
        <taxon>Pezizomycotina</taxon>
        <taxon>Dothideomycetes</taxon>
        <taxon>Pleosporomycetidae</taxon>
        <taxon>Pleosporales</taxon>
        <taxon>Dothidotthiaceae</taxon>
        <taxon>Dothidotthia</taxon>
    </lineage>
</organism>
<name>A0A6A5ZWU3_9PLEO</name>
<reference evidence="1" key="1">
    <citation type="journal article" date="2020" name="Stud. Mycol.">
        <title>101 Dothideomycetes genomes: a test case for predicting lifestyles and emergence of pathogens.</title>
        <authorList>
            <person name="Haridas S."/>
            <person name="Albert R."/>
            <person name="Binder M."/>
            <person name="Bloem J."/>
            <person name="Labutti K."/>
            <person name="Salamov A."/>
            <person name="Andreopoulos B."/>
            <person name="Baker S."/>
            <person name="Barry K."/>
            <person name="Bills G."/>
            <person name="Bluhm B."/>
            <person name="Cannon C."/>
            <person name="Castanera R."/>
            <person name="Culley D."/>
            <person name="Daum C."/>
            <person name="Ezra D."/>
            <person name="Gonzalez J."/>
            <person name="Henrissat B."/>
            <person name="Kuo A."/>
            <person name="Liang C."/>
            <person name="Lipzen A."/>
            <person name="Lutzoni F."/>
            <person name="Magnuson J."/>
            <person name="Mondo S."/>
            <person name="Nolan M."/>
            <person name="Ohm R."/>
            <person name="Pangilinan J."/>
            <person name="Park H.-J."/>
            <person name="Ramirez L."/>
            <person name="Alfaro M."/>
            <person name="Sun H."/>
            <person name="Tritt A."/>
            <person name="Yoshinaga Y."/>
            <person name="Zwiers L.-H."/>
            <person name="Turgeon B."/>
            <person name="Goodwin S."/>
            <person name="Spatafora J."/>
            <person name="Crous P."/>
            <person name="Grigoriev I."/>
        </authorList>
    </citation>
    <scope>NUCLEOTIDE SEQUENCE</scope>
    <source>
        <strain evidence="1">CBS 119687</strain>
    </source>
</reference>
<protein>
    <submittedName>
        <fullName evidence="1">Uncharacterized protein</fullName>
    </submittedName>
</protein>
<dbReference type="EMBL" id="ML977522">
    <property type="protein sequence ID" value="KAF2123766.1"/>
    <property type="molecule type" value="Genomic_DNA"/>
</dbReference>
<dbReference type="RefSeq" id="XP_033518160.1">
    <property type="nucleotide sequence ID" value="XM_033671018.1"/>
</dbReference>
<dbReference type="AlphaFoldDB" id="A0A6A5ZWU3"/>